<evidence type="ECO:0000313" key="2">
    <source>
        <dbReference type="EMBL" id="POZ52501.1"/>
    </source>
</evidence>
<dbReference type="Pfam" id="PF13469">
    <property type="entry name" value="Sulfotransfer_3"/>
    <property type="match status" value="1"/>
</dbReference>
<dbReference type="Gene3D" id="3.40.50.300">
    <property type="entry name" value="P-loop containing nucleotide triphosphate hydrolases"/>
    <property type="match status" value="1"/>
</dbReference>
<comment type="caution">
    <text evidence="2">The sequence shown here is derived from an EMBL/GenBank/DDBJ whole genome shotgun (WGS) entry which is preliminary data.</text>
</comment>
<dbReference type="AlphaFoldDB" id="A0A2S5CNV9"/>
<accession>A0A2S5CNV9</accession>
<dbReference type="InterPro" id="IPR027417">
    <property type="entry name" value="P-loop_NTPase"/>
</dbReference>
<proteinExistence type="predicted"/>
<name>A0A2S5CNV9_9GAMM</name>
<dbReference type="PANTHER" id="PTHR10605">
    <property type="entry name" value="HEPARAN SULFATE SULFOTRANSFERASE"/>
    <property type="match status" value="1"/>
</dbReference>
<sequence>MNPLPSFLCVGVQKAGTSWLYEQLRQHPEIWLPPIKELHYFDHLYCPANRAWTQWHIEQSAKNLLKDYLNQAQAVDFRYVRYLATMASKPLFTEAWYRQAFTRRAAQGKLLGDITPEYCAIGDEGILYMKRLLGAVKVLWMIRDPLDRALSQLRMNAGRRGLSADTPASTWLALAEDPEVAERGNYADYIPRWERHLGRDAMLFIPFRQIGQQPEAVLQTVGQFLQVTPWQGYQCLHEKVHASPPYPIPEAAVSYLSALAQPQYRFLRAYFPAEFMQAI</sequence>
<organism evidence="2 3">
    <name type="scientific">Methylovulum psychrotolerans</name>
    <dbReference type="NCBI Taxonomy" id="1704499"/>
    <lineage>
        <taxon>Bacteria</taxon>
        <taxon>Pseudomonadati</taxon>
        <taxon>Pseudomonadota</taxon>
        <taxon>Gammaproteobacteria</taxon>
        <taxon>Methylococcales</taxon>
        <taxon>Methylococcaceae</taxon>
        <taxon>Methylovulum</taxon>
    </lineage>
</organism>
<dbReference type="EMBL" id="PGFZ01000003">
    <property type="protein sequence ID" value="POZ52501.1"/>
    <property type="molecule type" value="Genomic_DNA"/>
</dbReference>
<dbReference type="PANTHER" id="PTHR10605:SF56">
    <property type="entry name" value="BIFUNCTIONAL HEPARAN SULFATE N-DEACETYLASE_N-SULFOTRANSFERASE"/>
    <property type="match status" value="1"/>
</dbReference>
<dbReference type="RefSeq" id="WP_103974125.1">
    <property type="nucleotide sequence ID" value="NZ_PGFZ01000003.1"/>
</dbReference>
<dbReference type="Proteomes" id="UP000237423">
    <property type="component" value="Unassembled WGS sequence"/>
</dbReference>
<gene>
    <name evidence="2" type="ORF">AADEFJLK_01983</name>
</gene>
<evidence type="ECO:0000313" key="3">
    <source>
        <dbReference type="Proteomes" id="UP000237423"/>
    </source>
</evidence>
<protein>
    <submittedName>
        <fullName evidence="2">Sulfotransferase</fullName>
    </submittedName>
</protein>
<evidence type="ECO:0000256" key="1">
    <source>
        <dbReference type="ARBA" id="ARBA00022679"/>
    </source>
</evidence>
<reference evidence="2 3" key="1">
    <citation type="submission" date="2017-11" db="EMBL/GenBank/DDBJ databases">
        <title>Draft Genome Sequence of Methylobacter psychrotolerans Sph1T, an Obligate Methanotroph from Low-Temperature Environments.</title>
        <authorList>
            <person name="Oshkin I.Y."/>
            <person name="Miroshnikov K."/>
            <person name="Belova S.E."/>
            <person name="Korzhenkov A."/>
            <person name="Toshchakov S.V."/>
            <person name="Dedysh S.N."/>
        </authorList>
    </citation>
    <scope>NUCLEOTIDE SEQUENCE [LARGE SCALE GENOMIC DNA]</scope>
    <source>
        <strain evidence="2 3">Sph1</strain>
    </source>
</reference>
<keyword evidence="1 2" id="KW-0808">Transferase</keyword>
<dbReference type="SUPFAM" id="SSF52540">
    <property type="entry name" value="P-loop containing nucleoside triphosphate hydrolases"/>
    <property type="match status" value="1"/>
</dbReference>
<dbReference type="InterPro" id="IPR037359">
    <property type="entry name" value="NST/OST"/>
</dbReference>
<dbReference type="GO" id="GO:0008146">
    <property type="term" value="F:sulfotransferase activity"/>
    <property type="evidence" value="ECO:0007669"/>
    <property type="project" value="InterPro"/>
</dbReference>